<dbReference type="EMBL" id="KQ086139">
    <property type="protein sequence ID" value="KLO07449.1"/>
    <property type="molecule type" value="Genomic_DNA"/>
</dbReference>
<dbReference type="InterPro" id="IPR045046">
    <property type="entry name" value="Vps9-like"/>
</dbReference>
<dbReference type="InterPro" id="IPR003123">
    <property type="entry name" value="VPS9"/>
</dbReference>
<dbReference type="Pfam" id="PF02204">
    <property type="entry name" value="VPS9"/>
    <property type="match status" value="1"/>
</dbReference>
<name>A0A0H2R6I9_9AGAM</name>
<evidence type="ECO:0000313" key="4">
    <source>
        <dbReference type="Proteomes" id="UP000053477"/>
    </source>
</evidence>
<feature type="compositionally biased region" description="Basic and acidic residues" evidence="1">
    <location>
        <begin position="914"/>
        <end position="924"/>
    </location>
</feature>
<feature type="compositionally biased region" description="Polar residues" evidence="1">
    <location>
        <begin position="18"/>
        <end position="28"/>
    </location>
</feature>
<dbReference type="InParanoid" id="A0A0H2R6I9"/>
<dbReference type="InterPro" id="IPR037191">
    <property type="entry name" value="VPS9_dom_sf"/>
</dbReference>
<evidence type="ECO:0000256" key="1">
    <source>
        <dbReference type="SAM" id="MobiDB-lite"/>
    </source>
</evidence>
<dbReference type="PANTHER" id="PTHR23101:SF25">
    <property type="entry name" value="GTPASE-ACTIVATING PROTEIN AND VPS9 DOMAIN-CONTAINING PROTEIN 1"/>
    <property type="match status" value="1"/>
</dbReference>
<evidence type="ECO:0000259" key="2">
    <source>
        <dbReference type="PROSITE" id="PS51205"/>
    </source>
</evidence>
<dbReference type="PANTHER" id="PTHR23101">
    <property type="entry name" value="RAB GDP/GTP EXCHANGE FACTOR"/>
    <property type="match status" value="1"/>
</dbReference>
<feature type="compositionally biased region" description="Low complexity" evidence="1">
    <location>
        <begin position="86"/>
        <end position="95"/>
    </location>
</feature>
<keyword evidence="4" id="KW-1185">Reference proteome</keyword>
<feature type="region of interest" description="Disordered" evidence="1">
    <location>
        <begin position="786"/>
        <end position="807"/>
    </location>
</feature>
<proteinExistence type="predicted"/>
<feature type="compositionally biased region" description="Polar residues" evidence="1">
    <location>
        <begin position="786"/>
        <end position="801"/>
    </location>
</feature>
<organism evidence="3 4">
    <name type="scientific">Schizopora paradoxa</name>
    <dbReference type="NCBI Taxonomy" id="27342"/>
    <lineage>
        <taxon>Eukaryota</taxon>
        <taxon>Fungi</taxon>
        <taxon>Dikarya</taxon>
        <taxon>Basidiomycota</taxon>
        <taxon>Agaricomycotina</taxon>
        <taxon>Agaricomycetes</taxon>
        <taxon>Hymenochaetales</taxon>
        <taxon>Schizoporaceae</taxon>
        <taxon>Schizopora</taxon>
    </lineage>
</organism>
<feature type="region of interest" description="Disordered" evidence="1">
    <location>
        <begin position="1"/>
        <end position="99"/>
    </location>
</feature>
<dbReference type="GO" id="GO:0031267">
    <property type="term" value="F:small GTPase binding"/>
    <property type="evidence" value="ECO:0007669"/>
    <property type="project" value="TreeGrafter"/>
</dbReference>
<feature type="region of interest" description="Disordered" evidence="1">
    <location>
        <begin position="823"/>
        <end position="992"/>
    </location>
</feature>
<protein>
    <recommendedName>
        <fullName evidence="2">VPS9 domain-containing protein</fullName>
    </recommendedName>
</protein>
<feature type="domain" description="VPS9" evidence="2">
    <location>
        <begin position="480"/>
        <end position="707"/>
    </location>
</feature>
<dbReference type="Proteomes" id="UP000053477">
    <property type="component" value="Unassembled WGS sequence"/>
</dbReference>
<feature type="region of interest" description="Disordered" evidence="1">
    <location>
        <begin position="564"/>
        <end position="622"/>
    </location>
</feature>
<dbReference type="GO" id="GO:0005829">
    <property type="term" value="C:cytosol"/>
    <property type="evidence" value="ECO:0007669"/>
    <property type="project" value="TreeGrafter"/>
</dbReference>
<evidence type="ECO:0000313" key="3">
    <source>
        <dbReference type="EMBL" id="KLO07449.1"/>
    </source>
</evidence>
<dbReference type="STRING" id="27342.A0A0H2R6I9"/>
<feature type="region of interest" description="Disordered" evidence="1">
    <location>
        <begin position="266"/>
        <end position="286"/>
    </location>
</feature>
<sequence>MASRDALQPPSPAGSHFSAMNRTSSHESLTAHPLLVTSPSTASPPVGSPTAANSSASGSTTAAPPKYLPYTPRQRVPTSSATTGMTVSSPVSVSPHTHHLGGATSKLQLQNLKAIAQNNGLDAASFGWAMLEEIIMRSDQGAAWDEIWNNLAIGKATLLLPTEHVSSKELITPEFLRDHIVFCNGTARNDSPFVTLSGLRGIIGENLAFRGTVATSSKTYKSLNAPSTRASALSALPPLPSLSAYAPPFPEFQISASIPSLPFPSRSFSQKPPLPPRPGARVTSGATSRISNPFASFFGKSSAPPSPSLPPTIDVPQVDHGFEIAAVTIDRPIIRRTVAKALSKSFKTEIKDSLTGLPSWLVDRTQSFSENLLPFPKIARSSSRDSSSSENGSLPYSISALEEFPEEVEGGFQSFYESLEHDLRTNSSPITRRKDEHHDEKEKDVRDNDAKIRDTMEQVERVLCCTFYDRLFRQSTSDDASHDEALSSRVAALNMLDLTLDHLGVDVGSSATEISEIIAACGQTISQLEVAQCPADKGAILVAAHRIIVDGLSRLPPVHLKSEHVEDDKTPMATKFGDDAQPSSNRESHATIVDPPAVVAPEGSTEGSDEHSREPSVISELNLSPAVETPMLTVSPPPKEPTPVSGDVLLPLLIFAVVKSNPPQLVSHLLYTQRFRNRSVGGEESYCLVNLMAVVEFLENVDLAALGLKESESKVMSTADLTPIPVAQTALVSEKSTAHAGLRGRVEQQVDAIAGSANKVFTGVTGVVDTGFGVLRSLLPMNNDATSNSEHAVSDTESAPWNASRPGFGLLRRQSGFSIASIAASLPGGRERSRSMASTHRAEEEGQEMVESRPGSIRSFKMGATTDDQDESSSERSADGSDDEDDDENLAQDARSIRSFESMLSGRGKRHKSEKLDKKERMSLSDRLASMSRLTRGASAPQPIDIPSNHKRSPPPRTSSLHAVRGSADLRFDSPISSRSVSPAKNERTLQLAPPNRHFLECTADDLKMSEIPHLLAEYRRLVEGIQAVGGFEEPAQPAD</sequence>
<dbReference type="AlphaFoldDB" id="A0A0H2R6I9"/>
<accession>A0A0H2R6I9</accession>
<feature type="compositionally biased region" description="Acidic residues" evidence="1">
    <location>
        <begin position="880"/>
        <end position="890"/>
    </location>
</feature>
<feature type="compositionally biased region" description="Polar residues" evidence="1">
    <location>
        <begin position="76"/>
        <end position="85"/>
    </location>
</feature>
<gene>
    <name evidence="3" type="ORF">SCHPADRAFT_932446</name>
</gene>
<dbReference type="Gene3D" id="1.20.1050.80">
    <property type="entry name" value="VPS9 domain"/>
    <property type="match status" value="1"/>
</dbReference>
<feature type="compositionally biased region" description="Low complexity" evidence="1">
    <location>
        <begin position="48"/>
        <end position="65"/>
    </location>
</feature>
<dbReference type="GO" id="GO:0030139">
    <property type="term" value="C:endocytic vesicle"/>
    <property type="evidence" value="ECO:0007669"/>
    <property type="project" value="TreeGrafter"/>
</dbReference>
<dbReference type="PROSITE" id="PS51205">
    <property type="entry name" value="VPS9"/>
    <property type="match status" value="1"/>
</dbReference>
<feature type="compositionally biased region" description="Basic and acidic residues" evidence="1">
    <location>
        <begin position="829"/>
        <end position="844"/>
    </location>
</feature>
<feature type="compositionally biased region" description="Basic and acidic residues" evidence="1">
    <location>
        <begin position="432"/>
        <end position="448"/>
    </location>
</feature>
<dbReference type="GO" id="GO:0005085">
    <property type="term" value="F:guanyl-nucleotide exchange factor activity"/>
    <property type="evidence" value="ECO:0007669"/>
    <property type="project" value="InterPro"/>
</dbReference>
<feature type="region of interest" description="Disordered" evidence="1">
    <location>
        <begin position="426"/>
        <end position="448"/>
    </location>
</feature>
<reference evidence="3 4" key="1">
    <citation type="submission" date="2015-04" db="EMBL/GenBank/DDBJ databases">
        <title>Complete genome sequence of Schizopora paradoxa KUC8140, a cosmopolitan wood degrader in East Asia.</title>
        <authorList>
            <consortium name="DOE Joint Genome Institute"/>
            <person name="Min B."/>
            <person name="Park H."/>
            <person name="Jang Y."/>
            <person name="Kim J.-J."/>
            <person name="Kim K.H."/>
            <person name="Pangilinan J."/>
            <person name="Lipzen A."/>
            <person name="Riley R."/>
            <person name="Grigoriev I.V."/>
            <person name="Spatafora J.W."/>
            <person name="Choi I.-G."/>
        </authorList>
    </citation>
    <scope>NUCLEOTIDE SEQUENCE [LARGE SCALE GENOMIC DNA]</scope>
    <source>
        <strain evidence="3 4">KUC8140</strain>
    </source>
</reference>
<dbReference type="SUPFAM" id="SSF109993">
    <property type="entry name" value="VPS9 domain"/>
    <property type="match status" value="1"/>
</dbReference>
<dbReference type="OrthoDB" id="10264848at2759"/>
<dbReference type="GO" id="GO:0016192">
    <property type="term" value="P:vesicle-mediated transport"/>
    <property type="evidence" value="ECO:0007669"/>
    <property type="project" value="InterPro"/>
</dbReference>